<evidence type="ECO:0000256" key="4">
    <source>
        <dbReference type="ARBA" id="ARBA00022622"/>
    </source>
</evidence>
<evidence type="ECO:0000256" key="9">
    <source>
        <dbReference type="SAM" id="MobiDB-lite"/>
    </source>
</evidence>
<dbReference type="VEuPathDB" id="TriTrypDB:TcIL3000.A.H_000108400"/>
<feature type="chain" id="PRO_5004203725" evidence="10">
    <location>
        <begin position="27"/>
        <end position="357"/>
    </location>
</feature>
<dbReference type="GO" id="GO:0005886">
    <property type="term" value="C:plasma membrane"/>
    <property type="evidence" value="ECO:0007669"/>
    <property type="project" value="UniProtKB-SubCell"/>
</dbReference>
<feature type="compositionally biased region" description="Pro residues" evidence="9">
    <location>
        <begin position="292"/>
        <end position="301"/>
    </location>
</feature>
<keyword evidence="7" id="KW-0325">Glycoprotein</keyword>
<dbReference type="GO" id="GO:0098552">
    <property type="term" value="C:side of membrane"/>
    <property type="evidence" value="ECO:0007669"/>
    <property type="project" value="UniProtKB-KW"/>
</dbReference>
<keyword evidence="3" id="KW-1003">Cell membrane</keyword>
<dbReference type="VEuPathDB" id="TriTrypDB:TcIL3000_0_20940"/>
<evidence type="ECO:0000256" key="10">
    <source>
        <dbReference type="SAM" id="SignalP"/>
    </source>
</evidence>
<protein>
    <submittedName>
        <fullName evidence="12">Variable surface glycoprotein</fullName>
    </submittedName>
</protein>
<accession>Q26862</accession>
<keyword evidence="4" id="KW-0336">GPI-anchor</keyword>
<evidence type="ECO:0000256" key="6">
    <source>
        <dbReference type="ARBA" id="ARBA00023136"/>
    </source>
</evidence>
<evidence type="ECO:0000256" key="2">
    <source>
        <dbReference type="ARBA" id="ARBA00004609"/>
    </source>
</evidence>
<keyword evidence="8" id="KW-0449">Lipoprotein</keyword>
<dbReference type="EMBL" id="U07143">
    <property type="protein sequence ID" value="AAA16962.1"/>
    <property type="molecule type" value="mRNA"/>
</dbReference>
<comment type="subcellular location">
    <subcellularLocation>
        <location evidence="2">Cell membrane</location>
        <topology evidence="2">Lipid-anchor</topology>
        <topology evidence="2">GPI-anchor</topology>
    </subcellularLocation>
</comment>
<feature type="non-terminal residue" evidence="12">
    <location>
        <position position="357"/>
    </location>
</feature>
<keyword evidence="5 10" id="KW-0732">Signal</keyword>
<dbReference type="AlphaFoldDB" id="Q26862"/>
<comment type="function">
    <text evidence="1">VSG forms a coat on the surface of the parasite. The trypanosome evades the immune response of the host by expressing a series of antigenically distinct VSGs from an estimated 1000 VSG genes.</text>
</comment>
<feature type="compositionally biased region" description="Low complexity" evidence="9">
    <location>
        <begin position="313"/>
        <end position="328"/>
    </location>
</feature>
<evidence type="ECO:0000256" key="1">
    <source>
        <dbReference type="ARBA" id="ARBA00002523"/>
    </source>
</evidence>
<evidence type="ECO:0000256" key="7">
    <source>
        <dbReference type="ARBA" id="ARBA00023180"/>
    </source>
</evidence>
<reference evidence="12" key="1">
    <citation type="submission" date="1994-02" db="EMBL/GenBank/DDBJ databases">
        <title>Sequence analysis of transcripts encoding Trypanosoma (Nannomonas) congolense variable surface glycoproteins.</title>
        <authorList>
            <person name="Urakawa T."/>
            <person name="Eshita Y."/>
            <person name="Majiwa P.A."/>
        </authorList>
    </citation>
    <scope>NUCLEOTIDE SEQUENCE</scope>
    <source>
        <strain evidence="12">IL1616</strain>
    </source>
</reference>
<proteinExistence type="evidence at transcript level"/>
<evidence type="ECO:0000256" key="3">
    <source>
        <dbReference type="ARBA" id="ARBA00022475"/>
    </source>
</evidence>
<dbReference type="Pfam" id="PF13206">
    <property type="entry name" value="VSG_B"/>
    <property type="match status" value="1"/>
</dbReference>
<organism evidence="12">
    <name type="scientific">Trypanosoma congolense</name>
    <dbReference type="NCBI Taxonomy" id="5692"/>
    <lineage>
        <taxon>Eukaryota</taxon>
        <taxon>Discoba</taxon>
        <taxon>Euglenozoa</taxon>
        <taxon>Kinetoplastea</taxon>
        <taxon>Metakinetoplastina</taxon>
        <taxon>Trypanosomatida</taxon>
        <taxon>Trypanosomatidae</taxon>
        <taxon>Trypanosoma</taxon>
        <taxon>Nannomonas</taxon>
    </lineage>
</organism>
<evidence type="ECO:0000313" key="12">
    <source>
        <dbReference type="EMBL" id="AAA16962.1"/>
    </source>
</evidence>
<sequence length="357" mass="37817">MKLLFGMKAVVLGNVVLSMVMLGAQAHGGKDGFDVLCEVLGSVEMVMNVTGQKDRLEQALYGKPGRALFSKEGLVQVTPRCGFSPNWRHALCTYNSVRMYGCFAESLAGSLMCTCTPMNRGGTMCGAGPRTSGDVWSSSGETAEGKIHLIQKVWSQVQQQCIEKNGSRLSHSAALIKLKDALNTVRGSLRHGGGHGKPRSFYLGGPDCSGTQGSKHCVAYLGANQHNVPIPWLEAIQKTLSNVKETPQKVSVPAAPSTTVPTIKEAEALESYEPSPQTNTTEGEHTEDTFPPGTPSPPENQPSPKSRTRRSTTEGPTATSTAPEETSTIGKPGILDPTAAPLSSPDGANILTPLGLF</sequence>
<keyword evidence="6" id="KW-0472">Membrane</keyword>
<feature type="region of interest" description="Disordered" evidence="9">
    <location>
        <begin position="247"/>
        <end position="357"/>
    </location>
</feature>
<dbReference type="InterPro" id="IPR025932">
    <property type="entry name" value="Trypano_VSG_B_N_dom"/>
</dbReference>
<evidence type="ECO:0000259" key="11">
    <source>
        <dbReference type="Pfam" id="PF13206"/>
    </source>
</evidence>
<feature type="domain" description="Trypanosome variant surface glycoprotein B-type N-terminal" evidence="11">
    <location>
        <begin position="53"/>
        <end position="249"/>
    </location>
</feature>
<evidence type="ECO:0000256" key="8">
    <source>
        <dbReference type="ARBA" id="ARBA00023288"/>
    </source>
</evidence>
<name>Q26862_TRYCO</name>
<feature type="signal peptide" evidence="10">
    <location>
        <begin position="1"/>
        <end position="26"/>
    </location>
</feature>
<evidence type="ECO:0000256" key="5">
    <source>
        <dbReference type="ARBA" id="ARBA00022729"/>
    </source>
</evidence>